<evidence type="ECO:0000313" key="3">
    <source>
        <dbReference type="EMBL" id="KAJ8399390.1"/>
    </source>
</evidence>
<dbReference type="InterPro" id="IPR035979">
    <property type="entry name" value="RBD_domain_sf"/>
</dbReference>
<dbReference type="Proteomes" id="UP001221898">
    <property type="component" value="Unassembled WGS sequence"/>
</dbReference>
<name>A0AAD7WJX0_9TELE</name>
<dbReference type="AlphaFoldDB" id="A0AAD7WJX0"/>
<dbReference type="GO" id="GO:0019722">
    <property type="term" value="P:calcium-mediated signaling"/>
    <property type="evidence" value="ECO:0007669"/>
    <property type="project" value="InterPro"/>
</dbReference>
<gene>
    <name evidence="3" type="ORF">AAFF_G00411020</name>
</gene>
<dbReference type="PANTHER" id="PTHR10300:SF5">
    <property type="entry name" value="CALCIPRESSIN-2"/>
    <property type="match status" value="1"/>
</dbReference>
<evidence type="ECO:0008006" key="5">
    <source>
        <dbReference type="Google" id="ProtNLM"/>
    </source>
</evidence>
<dbReference type="Gene3D" id="3.30.70.330">
    <property type="match status" value="1"/>
</dbReference>
<keyword evidence="4" id="KW-1185">Reference proteome</keyword>
<dbReference type="InterPro" id="IPR006931">
    <property type="entry name" value="Calcipressin"/>
</dbReference>
<dbReference type="InterPro" id="IPR012677">
    <property type="entry name" value="Nucleotide-bd_a/b_plait_sf"/>
</dbReference>
<dbReference type="GO" id="GO:0005634">
    <property type="term" value="C:nucleus"/>
    <property type="evidence" value="ECO:0007669"/>
    <property type="project" value="TreeGrafter"/>
</dbReference>
<evidence type="ECO:0000256" key="2">
    <source>
        <dbReference type="ARBA" id="ARBA00024927"/>
    </source>
</evidence>
<comment type="caution">
    <text evidence="3">The sequence shown here is derived from an EMBL/GenBank/DDBJ whole genome shotgun (WGS) entry which is preliminary data.</text>
</comment>
<comment type="function">
    <text evidence="2">Inhibits calcineurin-dependent transcriptional responses by binding to the catalytic domain of calcineurin A. Could play a role during central nervous system development.</text>
</comment>
<dbReference type="PANTHER" id="PTHR10300">
    <property type="entry name" value="CALCIPRESSIN"/>
    <property type="match status" value="1"/>
</dbReference>
<accession>A0AAD7WJX0</accession>
<dbReference type="GO" id="GO:0008597">
    <property type="term" value="F:calcium-dependent protein serine/threonine phosphatase regulator activity"/>
    <property type="evidence" value="ECO:0007669"/>
    <property type="project" value="TreeGrafter"/>
</dbReference>
<dbReference type="FunFam" id="3.30.70.330:FF:000092">
    <property type="entry name" value="Calcipressin-2 isoform 2"/>
    <property type="match status" value="1"/>
</dbReference>
<comment type="similarity">
    <text evidence="1">Belongs to the RCAN family.</text>
</comment>
<evidence type="ECO:0000313" key="4">
    <source>
        <dbReference type="Proteomes" id="UP001221898"/>
    </source>
</evidence>
<dbReference type="GO" id="GO:0005737">
    <property type="term" value="C:cytoplasm"/>
    <property type="evidence" value="ECO:0007669"/>
    <property type="project" value="TreeGrafter"/>
</dbReference>
<evidence type="ECO:0000256" key="1">
    <source>
        <dbReference type="ARBA" id="ARBA00008209"/>
    </source>
</evidence>
<dbReference type="SUPFAM" id="SSF54928">
    <property type="entry name" value="RNA-binding domain, RBD"/>
    <property type="match status" value="1"/>
</dbReference>
<proteinExistence type="inferred from homology"/>
<dbReference type="Pfam" id="PF04847">
    <property type="entry name" value="Calcipressin"/>
    <property type="match status" value="1"/>
</dbReference>
<organism evidence="3 4">
    <name type="scientific">Aldrovandia affinis</name>
    <dbReference type="NCBI Taxonomy" id="143900"/>
    <lineage>
        <taxon>Eukaryota</taxon>
        <taxon>Metazoa</taxon>
        <taxon>Chordata</taxon>
        <taxon>Craniata</taxon>
        <taxon>Vertebrata</taxon>
        <taxon>Euteleostomi</taxon>
        <taxon>Actinopterygii</taxon>
        <taxon>Neopterygii</taxon>
        <taxon>Teleostei</taxon>
        <taxon>Notacanthiformes</taxon>
        <taxon>Halosauridae</taxon>
        <taxon>Aldrovandia</taxon>
    </lineage>
</organism>
<sequence length="193" mass="21663">MPSQSLDCSISTLIACVADLEIFTSQEAKELFEMLFQRYDDHVTFQFFKSLRRVRINFNNPSSATSARINLHETTFRGKPLRLYFAQVQDAGSDGDKLHLTPPHPSKLALIAQPTTPPLGWQEMDDVTPLINCDLLYAVAKLGPGDKYELHAGTEFTPRVVVHVCEHEEEEEPKTCAKLKIVPTCRPSLPASH</sequence>
<dbReference type="EMBL" id="JAINUG010000083">
    <property type="protein sequence ID" value="KAJ8399390.1"/>
    <property type="molecule type" value="Genomic_DNA"/>
</dbReference>
<dbReference type="GO" id="GO:0003676">
    <property type="term" value="F:nucleic acid binding"/>
    <property type="evidence" value="ECO:0007669"/>
    <property type="project" value="InterPro"/>
</dbReference>
<reference evidence="3" key="1">
    <citation type="journal article" date="2023" name="Science">
        <title>Genome structures resolve the early diversification of teleost fishes.</title>
        <authorList>
            <person name="Parey E."/>
            <person name="Louis A."/>
            <person name="Montfort J."/>
            <person name="Bouchez O."/>
            <person name="Roques C."/>
            <person name="Iampietro C."/>
            <person name="Lluch J."/>
            <person name="Castinel A."/>
            <person name="Donnadieu C."/>
            <person name="Desvignes T."/>
            <person name="Floi Bucao C."/>
            <person name="Jouanno E."/>
            <person name="Wen M."/>
            <person name="Mejri S."/>
            <person name="Dirks R."/>
            <person name="Jansen H."/>
            <person name="Henkel C."/>
            <person name="Chen W.J."/>
            <person name="Zahm M."/>
            <person name="Cabau C."/>
            <person name="Klopp C."/>
            <person name="Thompson A.W."/>
            <person name="Robinson-Rechavi M."/>
            <person name="Braasch I."/>
            <person name="Lecointre G."/>
            <person name="Bobe J."/>
            <person name="Postlethwait J.H."/>
            <person name="Berthelot C."/>
            <person name="Roest Crollius H."/>
            <person name="Guiguen Y."/>
        </authorList>
    </citation>
    <scope>NUCLEOTIDE SEQUENCE</scope>
    <source>
        <strain evidence="3">NC1722</strain>
    </source>
</reference>
<protein>
    <recommendedName>
        <fullName evidence="5">Calcipressin-2</fullName>
    </recommendedName>
</protein>